<dbReference type="AlphaFoldDB" id="A0A6C0JAG3"/>
<accession>A0A6C0JAG3</accession>
<protein>
    <submittedName>
        <fullName evidence="1">Uncharacterized protein</fullName>
    </submittedName>
</protein>
<proteinExistence type="predicted"/>
<organism evidence="1">
    <name type="scientific">viral metagenome</name>
    <dbReference type="NCBI Taxonomy" id="1070528"/>
    <lineage>
        <taxon>unclassified sequences</taxon>
        <taxon>metagenomes</taxon>
        <taxon>organismal metagenomes</taxon>
    </lineage>
</organism>
<reference evidence="1" key="1">
    <citation type="journal article" date="2020" name="Nature">
        <title>Giant virus diversity and host interactions through global metagenomics.</title>
        <authorList>
            <person name="Schulz F."/>
            <person name="Roux S."/>
            <person name="Paez-Espino D."/>
            <person name="Jungbluth S."/>
            <person name="Walsh D.A."/>
            <person name="Denef V.J."/>
            <person name="McMahon K.D."/>
            <person name="Konstantinidis K.T."/>
            <person name="Eloe-Fadrosh E.A."/>
            <person name="Kyrpides N.C."/>
            <person name="Woyke T."/>
        </authorList>
    </citation>
    <scope>NUCLEOTIDE SEQUENCE</scope>
    <source>
        <strain evidence="1">GVMAG-M-3300025880-56</strain>
    </source>
</reference>
<sequence length="87" mass="10314">MDKYIMFGGFSQTNCYRNRSTLSNMFNSTHNNILACLDVLSFNFPKHIYTVYTDFGIKYKTFFVKCINKHSIRPDKFNDIKYLNCNT</sequence>
<dbReference type="EMBL" id="MN740350">
    <property type="protein sequence ID" value="QHU01781.1"/>
    <property type="molecule type" value="Genomic_DNA"/>
</dbReference>
<evidence type="ECO:0000313" key="1">
    <source>
        <dbReference type="EMBL" id="QHU01781.1"/>
    </source>
</evidence>
<name>A0A6C0JAG3_9ZZZZ</name>